<name>A0AC58LQZ6_CASCN</name>
<sequence>MDTQTTEAVGELPASEVPSNSSVNLNMDSTEVLDECGDQIMREDTAFQENSEPEDQNQGVANEEGKSNLLRLSFPRKLWMIVENKSFKSVCWNDDGDTVIIDVDLFQKEILNKRGAERIFETDSLKTFIHQLNLHGFRKIRPNSSAIKSQENRRMMIYCNANFQRDNPGLLENIWRKGDLRTPVRQVTCIPTTDMNSAEHTTCAPIPKRKKLQSMRCSPEFHHKTEEKNNEEPQREVPNNPGPRGSVPVYLLENWCPLDSKVPDGEVTSADVMFVPPVTVGMEGTGEVSSSSSVFPNYGSVTYLYNICYCILLVALSAISQNEFLNYEEDDEQLEGSSESTCTQCDQFKDNLNP</sequence>
<evidence type="ECO:0000313" key="1">
    <source>
        <dbReference type="Proteomes" id="UP001732720"/>
    </source>
</evidence>
<reference evidence="2" key="1">
    <citation type="submission" date="2025-08" db="UniProtKB">
        <authorList>
            <consortium name="RefSeq"/>
        </authorList>
    </citation>
    <scope>IDENTIFICATION</scope>
</reference>
<accession>A0AC58LQZ6</accession>
<dbReference type="RefSeq" id="XP_073919568.1">
    <property type="nucleotide sequence ID" value="XM_074063467.1"/>
</dbReference>
<proteinExistence type="predicted"/>
<organism evidence="1 2">
    <name type="scientific">Castor canadensis</name>
    <name type="common">American beaver</name>
    <dbReference type="NCBI Taxonomy" id="51338"/>
    <lineage>
        <taxon>Eukaryota</taxon>
        <taxon>Metazoa</taxon>
        <taxon>Chordata</taxon>
        <taxon>Craniata</taxon>
        <taxon>Vertebrata</taxon>
        <taxon>Euteleostomi</taxon>
        <taxon>Mammalia</taxon>
        <taxon>Eutheria</taxon>
        <taxon>Euarchontoglires</taxon>
        <taxon>Glires</taxon>
        <taxon>Rodentia</taxon>
        <taxon>Castorimorpha</taxon>
        <taxon>Castoridae</taxon>
        <taxon>Castor</taxon>
    </lineage>
</organism>
<protein>
    <submittedName>
        <fullName evidence="2">Heat shock transcription factor, X-linked member 3-like</fullName>
    </submittedName>
</protein>
<dbReference type="Proteomes" id="UP001732720">
    <property type="component" value="Chromosome X"/>
</dbReference>
<evidence type="ECO:0000313" key="2">
    <source>
        <dbReference type="RefSeq" id="XP_073919568.1"/>
    </source>
</evidence>
<keyword evidence="1" id="KW-1185">Reference proteome</keyword>
<gene>
    <name evidence="2" type="primary">LOC109702880</name>
</gene>